<accession>A0A922I195</accession>
<dbReference type="Gene3D" id="3.40.50.720">
    <property type="entry name" value="NAD(P)-binding Rossmann-like Domain"/>
    <property type="match status" value="2"/>
</dbReference>
<reference evidence="2" key="1">
    <citation type="submission" date="2013-05" db="EMBL/GenBank/DDBJ databases">
        <authorList>
            <person name="Yim A.K.Y."/>
            <person name="Chan T.F."/>
            <person name="Ji K.M."/>
            <person name="Liu X.Y."/>
            <person name="Zhou J.W."/>
            <person name="Li R.Q."/>
            <person name="Yang K.Y."/>
            <person name="Li J."/>
            <person name="Li M."/>
            <person name="Law P.T.W."/>
            <person name="Wu Y.L."/>
            <person name="Cai Z.L."/>
            <person name="Qin H."/>
            <person name="Bao Y."/>
            <person name="Leung R.K.K."/>
            <person name="Ng P.K.S."/>
            <person name="Zou J."/>
            <person name="Zhong X.J."/>
            <person name="Ran P.X."/>
            <person name="Zhong N.S."/>
            <person name="Liu Z.G."/>
            <person name="Tsui S.K.W."/>
        </authorList>
    </citation>
    <scope>NUCLEOTIDE SEQUENCE</scope>
    <source>
        <strain evidence="2">Derf</strain>
        <tissue evidence="2">Whole organism</tissue>
    </source>
</reference>
<dbReference type="SUPFAM" id="SSF51735">
    <property type="entry name" value="NAD(P)-binding Rossmann-fold domains"/>
    <property type="match status" value="2"/>
</dbReference>
<dbReference type="Proteomes" id="UP000790347">
    <property type="component" value="Unassembled WGS sequence"/>
</dbReference>
<keyword evidence="3" id="KW-1185">Reference proteome</keyword>
<comment type="caution">
    <text evidence="2">The sequence shown here is derived from an EMBL/GenBank/DDBJ whole genome shotgun (WGS) entry which is preliminary data.</text>
</comment>
<evidence type="ECO:0000313" key="2">
    <source>
        <dbReference type="EMBL" id="KAH9517624.1"/>
    </source>
</evidence>
<proteinExistence type="predicted"/>
<protein>
    <submittedName>
        <fullName evidence="2">Dehydrogenase/reductase SDR member 7</fullName>
    </submittedName>
</protein>
<dbReference type="Pfam" id="PF00106">
    <property type="entry name" value="adh_short"/>
    <property type="match status" value="2"/>
</dbReference>
<reference evidence="2" key="2">
    <citation type="journal article" date="2022" name="Res Sq">
        <title>Comparative Genomics Reveals Insights into the Divergent Evolution of Astigmatic Mites and Household Pest Adaptations.</title>
        <authorList>
            <person name="Xiong Q."/>
            <person name="Wan A.T.-Y."/>
            <person name="Liu X.-Y."/>
            <person name="Fung C.S.-H."/>
            <person name="Xiao X."/>
            <person name="Malainual N."/>
            <person name="Hou J."/>
            <person name="Wang L."/>
            <person name="Wang M."/>
            <person name="Yang K."/>
            <person name="Cui Y."/>
            <person name="Leung E."/>
            <person name="Nong W."/>
            <person name="Shin S.-K."/>
            <person name="Au S."/>
            <person name="Jeong K.Y."/>
            <person name="Chew F.T."/>
            <person name="Hui J."/>
            <person name="Leung T.F."/>
            <person name="Tungtrongchitr A."/>
            <person name="Zhong N."/>
            <person name="Liu Z."/>
            <person name="Tsui S."/>
        </authorList>
    </citation>
    <scope>NUCLEOTIDE SEQUENCE</scope>
    <source>
        <strain evidence="2">Derf</strain>
        <tissue evidence="2">Whole organism</tissue>
    </source>
</reference>
<dbReference type="GO" id="GO:0016491">
    <property type="term" value="F:oxidoreductase activity"/>
    <property type="evidence" value="ECO:0007669"/>
    <property type="project" value="UniProtKB-KW"/>
</dbReference>
<sequence>MLILLLLPVFGLFIWWWYHLDCDLETYIALKFGRSIDTLQGKTIWITGASSGIGEGLAYVLASVGCKLVLSATNESKLQDVAKRCVSIGKYDSKNVLVLPFNITDSECHQKMLDKVLQHFNKLDILINNAGRSQRASFIQIEPEVDKQLFDINVFGLVNLTRVVLRYFFEQNIDGQFGVTSSTAGLLGVPFSASYTGSKHALHGYFECLRTELGRRTISITMFCVGPVFSNLLEKAFTGETGKVVGGKQPVQSSRKLSSERCGYLMAVALANRIDQSWISLQPVLTIHYLAVYFPQIFRKVFPFFFNEKRSQEFRDGTFKGKVIWITGASSGIGEHLAYVLATTGAKLILSGRNESKLKEVAAQCPSVIMTKPT</sequence>
<dbReference type="AlphaFoldDB" id="A0A922I195"/>
<dbReference type="InterPro" id="IPR020904">
    <property type="entry name" value="Sc_DH/Rdtase_CS"/>
</dbReference>
<dbReference type="InterPro" id="IPR002347">
    <property type="entry name" value="SDR_fam"/>
</dbReference>
<organism evidence="2 3">
    <name type="scientific">Dermatophagoides farinae</name>
    <name type="common">American house dust mite</name>
    <dbReference type="NCBI Taxonomy" id="6954"/>
    <lineage>
        <taxon>Eukaryota</taxon>
        <taxon>Metazoa</taxon>
        <taxon>Ecdysozoa</taxon>
        <taxon>Arthropoda</taxon>
        <taxon>Chelicerata</taxon>
        <taxon>Arachnida</taxon>
        <taxon>Acari</taxon>
        <taxon>Acariformes</taxon>
        <taxon>Sarcoptiformes</taxon>
        <taxon>Astigmata</taxon>
        <taxon>Psoroptidia</taxon>
        <taxon>Analgoidea</taxon>
        <taxon>Pyroglyphidae</taxon>
        <taxon>Dermatophagoidinae</taxon>
        <taxon>Dermatophagoides</taxon>
    </lineage>
</organism>
<dbReference type="EMBL" id="ASGP02000003">
    <property type="protein sequence ID" value="KAH9517624.1"/>
    <property type="molecule type" value="Genomic_DNA"/>
</dbReference>
<name>A0A922I195_DERFA</name>
<dbReference type="PRINTS" id="PR00081">
    <property type="entry name" value="GDHRDH"/>
</dbReference>
<dbReference type="PANTHER" id="PTHR44269:SF2">
    <property type="entry name" value="DEHYDROGENASE_REDUCTASE SDR FAMILY MEMBER 7"/>
    <property type="match status" value="1"/>
</dbReference>
<gene>
    <name evidence="2" type="primary">DHRS7_1</name>
    <name evidence="2" type="ORF">DERF_008280</name>
</gene>
<dbReference type="InterPro" id="IPR036291">
    <property type="entry name" value="NAD(P)-bd_dom_sf"/>
</dbReference>
<dbReference type="InterPro" id="IPR053011">
    <property type="entry name" value="SDR_family_member_7"/>
</dbReference>
<evidence type="ECO:0000313" key="3">
    <source>
        <dbReference type="Proteomes" id="UP000790347"/>
    </source>
</evidence>
<keyword evidence="1" id="KW-0560">Oxidoreductase</keyword>
<dbReference type="PANTHER" id="PTHR44269">
    <property type="entry name" value="DEHYDROGENASE/REDUCTASE SDR FAMILY MEMBER 7-RELATED"/>
    <property type="match status" value="1"/>
</dbReference>
<evidence type="ECO:0000256" key="1">
    <source>
        <dbReference type="ARBA" id="ARBA00023002"/>
    </source>
</evidence>
<dbReference type="PROSITE" id="PS00061">
    <property type="entry name" value="ADH_SHORT"/>
    <property type="match status" value="1"/>
</dbReference>